<reference evidence="1 2" key="1">
    <citation type="submission" date="2020-09" db="EMBL/GenBank/DDBJ databases">
        <title>Brevundimonas sp. LVF1 isolated from an oligotrophic pond in Goettingen, Germany.</title>
        <authorList>
            <person name="Friedrich I."/>
            <person name="Klassen A."/>
            <person name="Neubauer H."/>
            <person name="Schneider D."/>
            <person name="Hertel R."/>
            <person name="Daniel R."/>
        </authorList>
    </citation>
    <scope>NUCLEOTIDE SEQUENCE [LARGE SCALE GENOMIC DNA]</scope>
    <source>
        <strain evidence="1 2">LVF1</strain>
    </source>
</reference>
<dbReference type="EMBL" id="CP062006">
    <property type="protein sequence ID" value="QTC87966.1"/>
    <property type="molecule type" value="Genomic_DNA"/>
</dbReference>
<dbReference type="Gene3D" id="2.40.70.10">
    <property type="entry name" value="Acid Proteases"/>
    <property type="match status" value="2"/>
</dbReference>
<gene>
    <name evidence="1" type="ORF">IFE19_00710</name>
</gene>
<protein>
    <submittedName>
        <fullName evidence="1">Aspartyl protease family protein</fullName>
    </submittedName>
</protein>
<dbReference type="SUPFAM" id="SSF50630">
    <property type="entry name" value="Acid proteases"/>
    <property type="match status" value="2"/>
</dbReference>
<accession>A0ABX7SLD5</accession>
<dbReference type="GO" id="GO:0008233">
    <property type="term" value="F:peptidase activity"/>
    <property type="evidence" value="ECO:0007669"/>
    <property type="project" value="UniProtKB-KW"/>
</dbReference>
<keyword evidence="1" id="KW-0645">Protease</keyword>
<name>A0ABX7SLD5_9CAUL</name>
<sequence length="308" mass="31931">MDRRLALTGGLAASVLPFGSAAGGSLPQEARSEFGTTHVNRGRATVPVRINEGRLLTFAVDSAANCSVIASDLIEPLGLPFGERLGMHTLVGREEVASVRAASLGSDALTARNVRIAVGSRQAMDGLDGLLGADLLVGHRLVLNFKGRTRTRITRSRSQARGFFDPVVTNSRLGVTPQSRFGSLMSINVRLGSTPGTAIIDSGAGVSVLNRAAAAAGRASPLTLVGGDGSSRIQSPTGRTAPVDLMLLPALGFAGVTASRLPVMVGDLHTFDIWGVADRPAMLLGVDILGLFTSVAIDLKRGEFALTV</sequence>
<keyword evidence="1" id="KW-0378">Hydrolase</keyword>
<dbReference type="RefSeq" id="WP_207824813.1">
    <property type="nucleotide sequence ID" value="NZ_CP062006.1"/>
</dbReference>
<evidence type="ECO:0000313" key="2">
    <source>
        <dbReference type="Proteomes" id="UP000663942"/>
    </source>
</evidence>
<dbReference type="Pfam" id="PF13650">
    <property type="entry name" value="Asp_protease_2"/>
    <property type="match status" value="1"/>
</dbReference>
<organism evidence="1 2">
    <name type="scientific">Brevundimonas pondensis</name>
    <dbReference type="NCBI Taxonomy" id="2774189"/>
    <lineage>
        <taxon>Bacteria</taxon>
        <taxon>Pseudomonadati</taxon>
        <taxon>Pseudomonadota</taxon>
        <taxon>Alphaproteobacteria</taxon>
        <taxon>Caulobacterales</taxon>
        <taxon>Caulobacteraceae</taxon>
        <taxon>Brevundimonas</taxon>
    </lineage>
</organism>
<keyword evidence="2" id="KW-1185">Reference proteome</keyword>
<proteinExistence type="predicted"/>
<evidence type="ECO:0000313" key="1">
    <source>
        <dbReference type="EMBL" id="QTC87966.1"/>
    </source>
</evidence>
<dbReference type="Proteomes" id="UP000663942">
    <property type="component" value="Chromosome"/>
</dbReference>
<dbReference type="GO" id="GO:0006508">
    <property type="term" value="P:proteolysis"/>
    <property type="evidence" value="ECO:0007669"/>
    <property type="project" value="UniProtKB-KW"/>
</dbReference>
<dbReference type="InterPro" id="IPR021109">
    <property type="entry name" value="Peptidase_aspartic_dom_sf"/>
</dbReference>